<dbReference type="InterPro" id="IPR035892">
    <property type="entry name" value="C2_domain_sf"/>
</dbReference>
<evidence type="ECO:0000256" key="3">
    <source>
        <dbReference type="ARBA" id="ARBA00022777"/>
    </source>
</evidence>
<dbReference type="InterPro" id="IPR000008">
    <property type="entry name" value="C2_dom"/>
</dbReference>
<dbReference type="Gene3D" id="1.10.1070.11">
    <property type="entry name" value="Phosphatidylinositol 3-/4-kinase, catalytic domain"/>
    <property type="match status" value="1"/>
</dbReference>
<keyword evidence="7" id="KW-1185">Reference proteome</keyword>
<protein>
    <recommendedName>
        <fullName evidence="5">PI3K/PI4K catalytic domain-containing protein</fullName>
    </recommendedName>
</protein>
<keyword evidence="3" id="KW-0418">Kinase</keyword>
<feature type="region of interest" description="Disordered" evidence="4">
    <location>
        <begin position="1"/>
        <end position="24"/>
    </location>
</feature>
<reference evidence="6" key="1">
    <citation type="submission" date="2023-07" db="EMBL/GenBank/DDBJ databases">
        <authorList>
            <person name="Stuckert A."/>
        </authorList>
    </citation>
    <scope>NUCLEOTIDE SEQUENCE</scope>
</reference>
<dbReference type="Pfam" id="PF00454">
    <property type="entry name" value="PI3_PI4_kinase"/>
    <property type="match status" value="1"/>
</dbReference>
<evidence type="ECO:0000313" key="7">
    <source>
        <dbReference type="Proteomes" id="UP001176940"/>
    </source>
</evidence>
<dbReference type="PANTHER" id="PTHR10048">
    <property type="entry name" value="PHOSPHATIDYLINOSITOL KINASE"/>
    <property type="match status" value="1"/>
</dbReference>
<evidence type="ECO:0000256" key="1">
    <source>
        <dbReference type="ARBA" id="ARBA00006209"/>
    </source>
</evidence>
<accession>A0ABN9LDY4</accession>
<dbReference type="InterPro" id="IPR036940">
    <property type="entry name" value="PI3/4_kinase_cat_sf"/>
</dbReference>
<evidence type="ECO:0000259" key="5">
    <source>
        <dbReference type="PROSITE" id="PS50290"/>
    </source>
</evidence>
<dbReference type="EMBL" id="CAUEEQ010015978">
    <property type="protein sequence ID" value="CAJ0939819.1"/>
    <property type="molecule type" value="Genomic_DNA"/>
</dbReference>
<dbReference type="Pfam" id="PF00168">
    <property type="entry name" value="C2"/>
    <property type="match status" value="1"/>
</dbReference>
<dbReference type="PROSITE" id="PS50290">
    <property type="entry name" value="PI3_4_KINASE_3"/>
    <property type="match status" value="1"/>
</dbReference>
<dbReference type="PROSITE" id="PS00916">
    <property type="entry name" value="PI3_4_KINASE_2"/>
    <property type="match status" value="1"/>
</dbReference>
<evidence type="ECO:0000313" key="6">
    <source>
        <dbReference type="EMBL" id="CAJ0939819.1"/>
    </source>
</evidence>
<dbReference type="InterPro" id="IPR011009">
    <property type="entry name" value="Kinase-like_dom_sf"/>
</dbReference>
<dbReference type="Gene3D" id="2.60.40.150">
    <property type="entry name" value="C2 domain"/>
    <property type="match status" value="1"/>
</dbReference>
<name>A0ABN9LDY4_9NEOB</name>
<dbReference type="SUPFAM" id="SSF56112">
    <property type="entry name" value="Protein kinase-like (PK-like)"/>
    <property type="match status" value="1"/>
</dbReference>
<feature type="domain" description="PI3K/PI4K catalytic" evidence="5">
    <location>
        <begin position="1"/>
        <end position="234"/>
    </location>
</feature>
<sequence length="416" mass="46120">MTVSSSYPSPRIDPSGSRLYPFGKDPAPVRAPRVLEGLVYQEVVPEQADGTAPHITPLSQWVQVVLRYIRQVVTAGSQASDNFLCSCAGWCVVTFVLGVCDRHSDNILLTGSGHMFHIDFGKFLGHAQMFGKIKRDRAPFIFTTEMESFITQEGRCPQRAQDFVELCCCAYNLIRRHSRLLLSLLELMLQAGLPELCTVEDLRYVHEKLRPSDSDLEAAHYFTRKIKESLESPSVKLNFLIHAFANMTPSDLSGKSEAVTPSLSKFIRRAAAKGVQKVQKASGRILGELGVLGGTEPVGTAGCERSVQLHVSFSAPRLCILLKHLRNIYLPDGSEPSSSVIISLHTRTCQISSHKVKSQARTCAPIFNQLLQFSVPQLDGYFLRILVQSRGTSLGQLRLPLGTVRLQEDIWYHLGA</sequence>
<dbReference type="PANTHER" id="PTHR10048:SF29">
    <property type="entry name" value="PHOSPHATIDYLINOSITOL 3-KINASE C2 DOMAIN-CONTAINING SUBUNIT GAMMA"/>
    <property type="match status" value="1"/>
</dbReference>
<keyword evidence="2" id="KW-0808">Transferase</keyword>
<proteinExistence type="inferred from homology"/>
<dbReference type="Proteomes" id="UP001176940">
    <property type="component" value="Unassembled WGS sequence"/>
</dbReference>
<comment type="caution">
    <text evidence="6">The sequence shown here is derived from an EMBL/GenBank/DDBJ whole genome shotgun (WGS) entry which is preliminary data.</text>
</comment>
<evidence type="ECO:0000256" key="2">
    <source>
        <dbReference type="ARBA" id="ARBA00022679"/>
    </source>
</evidence>
<evidence type="ECO:0000256" key="4">
    <source>
        <dbReference type="SAM" id="MobiDB-lite"/>
    </source>
</evidence>
<dbReference type="SMART" id="SM00146">
    <property type="entry name" value="PI3Kc"/>
    <property type="match status" value="1"/>
</dbReference>
<dbReference type="SUPFAM" id="SSF49562">
    <property type="entry name" value="C2 domain (Calcium/lipid-binding domain, CaLB)"/>
    <property type="match status" value="1"/>
</dbReference>
<organism evidence="6 7">
    <name type="scientific">Ranitomeya imitator</name>
    <name type="common">mimic poison frog</name>
    <dbReference type="NCBI Taxonomy" id="111125"/>
    <lineage>
        <taxon>Eukaryota</taxon>
        <taxon>Metazoa</taxon>
        <taxon>Chordata</taxon>
        <taxon>Craniata</taxon>
        <taxon>Vertebrata</taxon>
        <taxon>Euteleostomi</taxon>
        <taxon>Amphibia</taxon>
        <taxon>Batrachia</taxon>
        <taxon>Anura</taxon>
        <taxon>Neobatrachia</taxon>
        <taxon>Hyloidea</taxon>
        <taxon>Dendrobatidae</taxon>
        <taxon>Dendrobatinae</taxon>
        <taxon>Ranitomeya</taxon>
    </lineage>
</organism>
<gene>
    <name evidence="6" type="ORF">RIMI_LOCUS8160077</name>
</gene>
<dbReference type="InterPro" id="IPR015433">
    <property type="entry name" value="PI3/4_kinase"/>
</dbReference>
<comment type="similarity">
    <text evidence="1">Belongs to the PI3/PI4-kinase family. Type III PI4K subfamily.</text>
</comment>
<dbReference type="InterPro" id="IPR000403">
    <property type="entry name" value="PI3/4_kinase_cat_dom"/>
</dbReference>
<dbReference type="InterPro" id="IPR018936">
    <property type="entry name" value="PI3/4_kinase_CS"/>
</dbReference>